<evidence type="ECO:0000256" key="1">
    <source>
        <dbReference type="ARBA" id="ARBA00004245"/>
    </source>
</evidence>
<evidence type="ECO:0000256" key="4">
    <source>
        <dbReference type="ARBA" id="ARBA00022553"/>
    </source>
</evidence>
<feature type="compositionally biased region" description="Polar residues" evidence="8">
    <location>
        <begin position="582"/>
        <end position="591"/>
    </location>
</feature>
<evidence type="ECO:0000256" key="7">
    <source>
        <dbReference type="SAM" id="Coils"/>
    </source>
</evidence>
<evidence type="ECO:0000256" key="2">
    <source>
        <dbReference type="ARBA" id="ARBA00009423"/>
    </source>
</evidence>
<evidence type="ECO:0000313" key="10">
    <source>
        <dbReference type="Proteomes" id="UP000694866"/>
    </source>
</evidence>
<dbReference type="AlphaFoldDB" id="A0A9R1U8E2"/>
<dbReference type="GeneID" id="105271225"/>
<feature type="compositionally biased region" description="Polar residues" evidence="8">
    <location>
        <begin position="172"/>
        <end position="182"/>
    </location>
</feature>
<feature type="compositionally biased region" description="Polar residues" evidence="8">
    <location>
        <begin position="304"/>
        <end position="328"/>
    </location>
</feature>
<dbReference type="InterPro" id="IPR007707">
    <property type="entry name" value="TACC_C"/>
</dbReference>
<name>A0A9R1U8E2_9HYME</name>
<dbReference type="Proteomes" id="UP000694866">
    <property type="component" value="Unplaced"/>
</dbReference>
<accession>A0A9R1U8E2</accession>
<feature type="compositionally biased region" description="Basic and acidic residues" evidence="8">
    <location>
        <begin position="42"/>
        <end position="53"/>
    </location>
</feature>
<evidence type="ECO:0000256" key="6">
    <source>
        <dbReference type="ARBA" id="ARBA00023212"/>
    </source>
</evidence>
<dbReference type="PANTHER" id="PTHR13924:SF10">
    <property type="entry name" value="TRANSFORMING ACIDIC COILED-COIL PROTEIN, ISOFORM K"/>
    <property type="match status" value="1"/>
</dbReference>
<evidence type="ECO:0000256" key="3">
    <source>
        <dbReference type="ARBA" id="ARBA00022490"/>
    </source>
</evidence>
<feature type="region of interest" description="Disordered" evidence="8">
    <location>
        <begin position="27"/>
        <end position="53"/>
    </location>
</feature>
<feature type="coiled-coil region" evidence="7">
    <location>
        <begin position="816"/>
        <end position="882"/>
    </location>
</feature>
<dbReference type="KEGG" id="fas:105271225"/>
<feature type="domain" description="Transforming acidic coiled-coil-containing protein C-terminal" evidence="9">
    <location>
        <begin position="687"/>
        <end position="880"/>
    </location>
</feature>
<dbReference type="GO" id="GO:0005856">
    <property type="term" value="C:cytoskeleton"/>
    <property type="evidence" value="ECO:0007669"/>
    <property type="project" value="UniProtKB-SubCell"/>
</dbReference>
<feature type="region of interest" description="Disordered" evidence="8">
    <location>
        <begin position="582"/>
        <end position="612"/>
    </location>
</feature>
<dbReference type="RefSeq" id="XP_011310921.1">
    <property type="nucleotide sequence ID" value="XM_011312619.1"/>
</dbReference>
<evidence type="ECO:0000256" key="8">
    <source>
        <dbReference type="SAM" id="MobiDB-lite"/>
    </source>
</evidence>
<reference evidence="11" key="1">
    <citation type="submission" date="2025-08" db="UniProtKB">
        <authorList>
            <consortium name="RefSeq"/>
        </authorList>
    </citation>
    <scope>IDENTIFICATION</scope>
    <source>
        <strain evidence="11">USDA-PBARC FA_bdor</strain>
        <tissue evidence="11">Whole organism</tissue>
    </source>
</reference>
<keyword evidence="10" id="KW-1185">Reference proteome</keyword>
<dbReference type="GO" id="GO:0007097">
    <property type="term" value="P:nuclear migration"/>
    <property type="evidence" value="ECO:0007669"/>
    <property type="project" value="TreeGrafter"/>
</dbReference>
<gene>
    <name evidence="11" type="primary">LOC105271225</name>
</gene>
<keyword evidence="4" id="KW-0597">Phosphoprotein</keyword>
<evidence type="ECO:0000313" key="11">
    <source>
        <dbReference type="RefSeq" id="XP_011310921.1"/>
    </source>
</evidence>
<dbReference type="GO" id="GO:0007052">
    <property type="term" value="P:mitotic spindle organization"/>
    <property type="evidence" value="ECO:0007669"/>
    <property type="project" value="InterPro"/>
</dbReference>
<proteinExistence type="inferred from homology"/>
<dbReference type="OrthoDB" id="10255048at2759"/>
<dbReference type="Pfam" id="PF05010">
    <property type="entry name" value="TACC_C"/>
    <property type="match status" value="1"/>
</dbReference>
<evidence type="ECO:0000256" key="5">
    <source>
        <dbReference type="ARBA" id="ARBA00023054"/>
    </source>
</evidence>
<feature type="compositionally biased region" description="Acidic residues" evidence="8">
    <location>
        <begin position="404"/>
        <end position="416"/>
    </location>
</feature>
<dbReference type="Gene3D" id="1.20.5.1700">
    <property type="match status" value="1"/>
</dbReference>
<keyword evidence="5 7" id="KW-0175">Coiled coil</keyword>
<feature type="compositionally biased region" description="Acidic residues" evidence="8">
    <location>
        <begin position="386"/>
        <end position="395"/>
    </location>
</feature>
<sequence length="889" mass="98704">MSSPTRLSKSPVGIREGTRVILREITASLQNSPPTMSPGKKSVNDPEKSPEHEVKVKFAREFTDVPHTTDSNSISSASSFQSLASTVSSLIPPSPSRTNTSYTNLEVSGLDDLISACAGIRLEDTLAVDHSLAEASFTSASDEPILNQTTDLPNDATQVLDDDHNGTRVLSGRTSPLNQPEKSSIKPDEPGVNCPNVTITVTNDHVNSPEYKTATESFLQTSPSNPESLKNPEVNQTSTNTTYQNVSAGDLTFDTDCPSLPSLQSISLKSSGEFKEPFPVKAFKRSVSPQLPPGQSDSPAVDSTPKQEVSVSSNIPDTSGHCISSITEPTFVEKQKDVENSNELSLAPEERKEENPSPLEIIPELLEQTNKLATEDTESLKTGDVPLEETSDPEELERTIILQETDDILDVPESEQYEAFKPQRQSTETHPRPFPPIPTPSSYLDFLPNRQSTGLSDFVPPPNDFQSQDQADKTPTPFSENNQRFFDASEDIPSVSENPEEPSGVFEKFRLEAETIAHEIINASLELTEDNDNLGSTNANELFKDPSSFDFFESQTSAKSTVDRLRESLFIKFDPLVSNVTMLPQGNTASPPNDERNGDQDSESLPNMTTPKRNPAIAAIDRLLFYSPMPASAIQKHEEVEKIEVVEKTPEPVPVVDSAMAKELELVRSTVLQLEDQLQKEKVERERERKEAEKQRESFAETVSQLQKQLAQEIKNKNQINVVVDEYEKSISRLVAERERDKKSLDGEKSVLMEELQDTKDHLMASEAAFNDVHAKYERLKIVVTTLKNNESALKESLAENVEIIKALENRYEQIKTHAAARLEKANQDLDAIRKQHDSEMVKLRAILRKEELKSNSLNEIVEQKTKENKELTQILDEVIARVGAKSDD</sequence>
<feature type="region of interest" description="Disordered" evidence="8">
    <location>
        <begin position="215"/>
        <end position="237"/>
    </location>
</feature>
<evidence type="ECO:0000259" key="9">
    <source>
        <dbReference type="Pfam" id="PF05010"/>
    </source>
</evidence>
<feature type="region of interest" description="Disordered" evidence="8">
    <location>
        <begin position="285"/>
        <end position="482"/>
    </location>
</feature>
<feature type="region of interest" description="Disordered" evidence="8">
    <location>
        <begin position="168"/>
        <end position="192"/>
    </location>
</feature>
<organism evidence="10 11">
    <name type="scientific">Fopius arisanus</name>
    <dbReference type="NCBI Taxonomy" id="64838"/>
    <lineage>
        <taxon>Eukaryota</taxon>
        <taxon>Metazoa</taxon>
        <taxon>Ecdysozoa</taxon>
        <taxon>Arthropoda</taxon>
        <taxon>Hexapoda</taxon>
        <taxon>Insecta</taxon>
        <taxon>Pterygota</taxon>
        <taxon>Neoptera</taxon>
        <taxon>Endopterygota</taxon>
        <taxon>Hymenoptera</taxon>
        <taxon>Apocrita</taxon>
        <taxon>Ichneumonoidea</taxon>
        <taxon>Braconidae</taxon>
        <taxon>Opiinae</taxon>
        <taxon>Fopius</taxon>
    </lineage>
</organism>
<feature type="coiled-coil region" evidence="7">
    <location>
        <begin position="664"/>
        <end position="709"/>
    </location>
</feature>
<comment type="similarity">
    <text evidence="2">Belongs to the TACC family.</text>
</comment>
<protein>
    <submittedName>
        <fullName evidence="11">Transforming acidic coiled-coil-containing protein 1 isoform X1</fullName>
    </submittedName>
</protein>
<dbReference type="InterPro" id="IPR039915">
    <property type="entry name" value="TACC"/>
</dbReference>
<keyword evidence="3" id="KW-0963">Cytoplasm</keyword>
<feature type="compositionally biased region" description="Polar residues" evidence="8">
    <location>
        <begin position="287"/>
        <end position="298"/>
    </location>
</feature>
<dbReference type="PANTHER" id="PTHR13924">
    <property type="entry name" value="TRANSFORMING ACIDIC COILED-COIL CONTAINING PROTEIN 1/2"/>
    <property type="match status" value="1"/>
</dbReference>
<dbReference type="FunFam" id="1.20.5.1700:FF:000001">
    <property type="entry name" value="Transforming acidic coiled-coil-containing protein 1 isoform 2"/>
    <property type="match status" value="1"/>
</dbReference>
<feature type="compositionally biased region" description="Polar residues" evidence="8">
    <location>
        <begin position="603"/>
        <end position="612"/>
    </location>
</feature>
<dbReference type="CTD" id="40589"/>
<keyword evidence="6" id="KW-0206">Cytoskeleton</keyword>
<comment type="subcellular location">
    <subcellularLocation>
        <location evidence="1">Cytoplasm</location>
        <location evidence="1">Cytoskeleton</location>
    </subcellularLocation>
</comment>
<dbReference type="GO" id="GO:0005737">
    <property type="term" value="C:cytoplasm"/>
    <property type="evidence" value="ECO:0007669"/>
    <property type="project" value="TreeGrafter"/>
</dbReference>